<reference evidence="6 7" key="1">
    <citation type="submission" date="2013-11" db="EMBL/GenBank/DDBJ databases">
        <title>Draft genome of the bovine lungworm Dictyocaulus viviparus.</title>
        <authorList>
            <person name="Mitreva M."/>
        </authorList>
    </citation>
    <scope>NUCLEOTIDE SEQUENCE [LARGE SCALE GENOMIC DNA]</scope>
    <source>
        <strain evidence="6 7">HannoverDv2000</strain>
    </source>
</reference>
<name>A0A0D8XAJ1_DICVI</name>
<reference evidence="7" key="2">
    <citation type="journal article" date="2016" name="Sci. Rep.">
        <title>Dictyocaulus viviparus genome, variome and transcriptome elucidate lungworm biology and support future intervention.</title>
        <authorList>
            <person name="McNulty S.N."/>
            <person name="Strube C."/>
            <person name="Rosa B.A."/>
            <person name="Martin J.C."/>
            <person name="Tyagi R."/>
            <person name="Choi Y.J."/>
            <person name="Wang Q."/>
            <person name="Hallsworth Pepin K."/>
            <person name="Zhang X."/>
            <person name="Ozersky P."/>
            <person name="Wilson R.K."/>
            <person name="Sternberg P.W."/>
            <person name="Gasser R.B."/>
            <person name="Mitreva M."/>
        </authorList>
    </citation>
    <scope>NUCLEOTIDE SEQUENCE [LARGE SCALE GENOMIC DNA]</scope>
    <source>
        <strain evidence="7">HannoverDv2000</strain>
    </source>
</reference>
<organism evidence="6 7">
    <name type="scientific">Dictyocaulus viviparus</name>
    <name type="common">Bovine lungworm</name>
    <dbReference type="NCBI Taxonomy" id="29172"/>
    <lineage>
        <taxon>Eukaryota</taxon>
        <taxon>Metazoa</taxon>
        <taxon>Ecdysozoa</taxon>
        <taxon>Nematoda</taxon>
        <taxon>Chromadorea</taxon>
        <taxon>Rhabditida</taxon>
        <taxon>Rhabditina</taxon>
        <taxon>Rhabditomorpha</taxon>
        <taxon>Strongyloidea</taxon>
        <taxon>Metastrongylidae</taxon>
        <taxon>Dictyocaulus</taxon>
    </lineage>
</organism>
<evidence type="ECO:0000313" key="7">
    <source>
        <dbReference type="Proteomes" id="UP000053766"/>
    </source>
</evidence>
<dbReference type="OrthoDB" id="62364at2759"/>
<proteinExistence type="predicted"/>
<keyword evidence="3" id="KW-0863">Zinc-finger</keyword>
<evidence type="ECO:0000259" key="5">
    <source>
        <dbReference type="SMART" id="SM01175"/>
    </source>
</evidence>
<dbReference type="Proteomes" id="UP000053766">
    <property type="component" value="Unassembled WGS sequence"/>
</dbReference>
<protein>
    <recommendedName>
        <fullName evidence="5">Rubicon Homology domain-containing protein</fullName>
    </recommendedName>
</protein>
<evidence type="ECO:0000313" key="6">
    <source>
        <dbReference type="EMBL" id="KJH41620.1"/>
    </source>
</evidence>
<dbReference type="GO" id="GO:0008270">
    <property type="term" value="F:zinc ion binding"/>
    <property type="evidence" value="ECO:0007669"/>
    <property type="project" value="UniProtKB-KW"/>
</dbReference>
<accession>A0A0D8XAJ1</accession>
<dbReference type="STRING" id="29172.A0A0D8XAJ1"/>
<sequence>MRSNFDYSLEHVIDRDLVSDANENLWKKSAVVDVEKVIATMTTIPREVGLDEQDFHCPMCRKSIGGTFSKYGVCGIDGLYYCSDCMRAGGELPIPSRILRSWDWKLRPVSDRGRAFFEANQGLREKLQIVSMYLFNCRESIADDFRKRVWPRDHLYSDIHAYSVSDLILVRSGLLEKQIMGFLKHAIDHVMRCFLCRQKGFVCEVCESSEIIYPFQTETTRKCSHCYSVFHTTIEKKNRPYCLMTSSAFDETLLCASWIEEEFIEISSYKSYYVYEMAADDIAIFDTFSSRHRQIFPESAQQLVLEKFVKTKNLVPDRRTEKTKKKTMKIKIDPDDIVMEHGFGRHDVKTVLISVMPLN</sequence>
<gene>
    <name evidence="6" type="ORF">DICVIV_12401</name>
</gene>
<evidence type="ECO:0000256" key="3">
    <source>
        <dbReference type="ARBA" id="ARBA00022771"/>
    </source>
</evidence>
<dbReference type="Pfam" id="PF13901">
    <property type="entry name" value="RH_dom"/>
    <property type="match status" value="2"/>
</dbReference>
<evidence type="ECO:0000256" key="2">
    <source>
        <dbReference type="ARBA" id="ARBA00022737"/>
    </source>
</evidence>
<dbReference type="EMBL" id="KN716788">
    <property type="protein sequence ID" value="KJH41620.1"/>
    <property type="molecule type" value="Genomic_DNA"/>
</dbReference>
<evidence type="ECO:0000256" key="4">
    <source>
        <dbReference type="ARBA" id="ARBA00022833"/>
    </source>
</evidence>
<dbReference type="InterPro" id="IPR025258">
    <property type="entry name" value="RH_dom"/>
</dbReference>
<dbReference type="SMART" id="SM01175">
    <property type="entry name" value="DUF4206"/>
    <property type="match status" value="1"/>
</dbReference>
<keyword evidence="2" id="KW-0677">Repeat</keyword>
<dbReference type="PANTHER" id="PTHR12326">
    <property type="entry name" value="PLECKSTRIN HOMOLOGY DOMAIN CONTAINING PROTEIN"/>
    <property type="match status" value="1"/>
</dbReference>
<keyword evidence="1" id="KW-0479">Metal-binding</keyword>
<keyword evidence="4" id="KW-0862">Zinc</keyword>
<feature type="domain" description="Rubicon Homology" evidence="5">
    <location>
        <begin position="72"/>
        <end position="248"/>
    </location>
</feature>
<dbReference type="PANTHER" id="PTHR12326:SF12">
    <property type="entry name" value="PLECKSTRIN HOMOLOGY AND RUN DOMAIN CONTAINING M1"/>
    <property type="match status" value="1"/>
</dbReference>
<dbReference type="AlphaFoldDB" id="A0A0D8XAJ1"/>
<keyword evidence="7" id="KW-1185">Reference proteome</keyword>
<dbReference type="InterPro" id="IPR051366">
    <property type="entry name" value="DEF8"/>
</dbReference>
<evidence type="ECO:0000256" key="1">
    <source>
        <dbReference type="ARBA" id="ARBA00022723"/>
    </source>
</evidence>